<evidence type="ECO:0000313" key="3">
    <source>
        <dbReference type="Proteomes" id="UP000036867"/>
    </source>
</evidence>
<dbReference type="Proteomes" id="UP000036867">
    <property type="component" value="Unassembled WGS sequence"/>
</dbReference>
<organism evidence="2 3">
    <name type="scientific">Viridibacillus arvi</name>
    <dbReference type="NCBI Taxonomy" id="263475"/>
    <lineage>
        <taxon>Bacteria</taxon>
        <taxon>Bacillati</taxon>
        <taxon>Bacillota</taxon>
        <taxon>Bacilli</taxon>
        <taxon>Bacillales</taxon>
        <taxon>Caryophanaceae</taxon>
        <taxon>Viridibacillus</taxon>
    </lineage>
</organism>
<gene>
    <name evidence="2" type="ORF">AMD00_02825</name>
</gene>
<accession>A0A0M0LK54</accession>
<dbReference type="OrthoDB" id="2657477at2"/>
<feature type="transmembrane region" description="Helical" evidence="1">
    <location>
        <begin position="12"/>
        <end position="30"/>
    </location>
</feature>
<keyword evidence="1" id="KW-0812">Transmembrane</keyword>
<dbReference type="EMBL" id="LILB01000001">
    <property type="protein sequence ID" value="KOO51429.1"/>
    <property type="molecule type" value="Genomic_DNA"/>
</dbReference>
<keyword evidence="3" id="KW-1185">Reference proteome</keyword>
<dbReference type="RefSeq" id="WP_053415568.1">
    <property type="nucleotide sequence ID" value="NZ_LILB01000001.1"/>
</dbReference>
<reference evidence="3" key="1">
    <citation type="submission" date="2015-08" db="EMBL/GenBank/DDBJ databases">
        <title>Fjat-10028 dsm 16317.</title>
        <authorList>
            <person name="Liu B."/>
            <person name="Wang J."/>
            <person name="Zhu Y."/>
            <person name="Liu G."/>
            <person name="Chen Q."/>
            <person name="Chen Z."/>
            <person name="Lan J."/>
            <person name="Che J."/>
            <person name="Ge C."/>
            <person name="Shi H."/>
            <person name="Pan Z."/>
            <person name="Liu X."/>
        </authorList>
    </citation>
    <scope>NUCLEOTIDE SEQUENCE [LARGE SCALE GENOMIC DNA]</scope>
    <source>
        <strain evidence="3">DSM 16317</strain>
    </source>
</reference>
<protein>
    <submittedName>
        <fullName evidence="2">Uncharacterized protein</fullName>
    </submittedName>
</protein>
<proteinExistence type="predicted"/>
<dbReference type="GeneID" id="301135046"/>
<evidence type="ECO:0000313" key="2">
    <source>
        <dbReference type="EMBL" id="KOO51429.1"/>
    </source>
</evidence>
<feature type="transmembrane region" description="Helical" evidence="1">
    <location>
        <begin position="66"/>
        <end position="85"/>
    </location>
</feature>
<keyword evidence="1" id="KW-0472">Membrane</keyword>
<sequence length="90" mass="10668">MRNKLPWYLKKGSLYFFCVITPPIGYIILVSNLKKFEYEERINYLTIATIMMSIWVLKFLPDKLSFYVWSFILAVLIGNSVLKIIKRKGK</sequence>
<comment type="caution">
    <text evidence="2">The sequence shown here is derived from an EMBL/GenBank/DDBJ whole genome shotgun (WGS) entry which is preliminary data.</text>
</comment>
<name>A0A0M0LK54_9BACL</name>
<evidence type="ECO:0000256" key="1">
    <source>
        <dbReference type="SAM" id="Phobius"/>
    </source>
</evidence>
<dbReference type="AlphaFoldDB" id="A0A0M0LK54"/>
<keyword evidence="1" id="KW-1133">Transmembrane helix</keyword>